<evidence type="ECO:0000313" key="2">
    <source>
        <dbReference type="EMBL" id="SDD33756.1"/>
    </source>
</evidence>
<gene>
    <name evidence="2" type="ORF">SAMN05216270_103209</name>
</gene>
<dbReference type="STRING" id="58114.SAMN05216270_103209"/>
<dbReference type="EMBL" id="FNAD01000003">
    <property type="protein sequence ID" value="SDD33756.1"/>
    <property type="molecule type" value="Genomic_DNA"/>
</dbReference>
<evidence type="ECO:0008006" key="4">
    <source>
        <dbReference type="Google" id="ProtNLM"/>
    </source>
</evidence>
<proteinExistence type="predicted"/>
<name>A0A1G6TZ99_9ACTN</name>
<dbReference type="AlphaFoldDB" id="A0A1G6TZ99"/>
<dbReference type="Proteomes" id="UP000198949">
    <property type="component" value="Unassembled WGS sequence"/>
</dbReference>
<dbReference type="RefSeq" id="WP_143014797.1">
    <property type="nucleotide sequence ID" value="NZ_FNAD01000003.1"/>
</dbReference>
<evidence type="ECO:0000313" key="3">
    <source>
        <dbReference type="Proteomes" id="UP000198949"/>
    </source>
</evidence>
<feature type="region of interest" description="Disordered" evidence="1">
    <location>
        <begin position="56"/>
        <end position="85"/>
    </location>
</feature>
<dbReference type="OrthoDB" id="5195446at2"/>
<keyword evidence="3" id="KW-1185">Reference proteome</keyword>
<protein>
    <recommendedName>
        <fullName evidence="4">Ribbon-helix-helix protein, copG family</fullName>
    </recommendedName>
</protein>
<sequence length="85" mass="9564">MSAMTTIKVPVELRDRIAKLAEHRHLSMAGAVERAIDVAEEEEFWARARAVMGTAEARDDLQRESERLAPSLGDELEAEDWSDIL</sequence>
<evidence type="ECO:0000256" key="1">
    <source>
        <dbReference type="SAM" id="MobiDB-lite"/>
    </source>
</evidence>
<feature type="compositionally biased region" description="Acidic residues" evidence="1">
    <location>
        <begin position="74"/>
        <end position="85"/>
    </location>
</feature>
<feature type="compositionally biased region" description="Basic and acidic residues" evidence="1">
    <location>
        <begin position="56"/>
        <end position="67"/>
    </location>
</feature>
<accession>A0A1G6TZ99</accession>
<reference evidence="3" key="1">
    <citation type="submission" date="2016-10" db="EMBL/GenBank/DDBJ databases">
        <authorList>
            <person name="Varghese N."/>
            <person name="Submissions S."/>
        </authorList>
    </citation>
    <scope>NUCLEOTIDE SEQUENCE [LARGE SCALE GENOMIC DNA]</scope>
    <source>
        <strain evidence="3">CGMCC 4.3516</strain>
    </source>
</reference>
<organism evidence="2 3">
    <name type="scientific">Glycomyces harbinensis</name>
    <dbReference type="NCBI Taxonomy" id="58114"/>
    <lineage>
        <taxon>Bacteria</taxon>
        <taxon>Bacillati</taxon>
        <taxon>Actinomycetota</taxon>
        <taxon>Actinomycetes</taxon>
        <taxon>Glycomycetales</taxon>
        <taxon>Glycomycetaceae</taxon>
        <taxon>Glycomyces</taxon>
    </lineage>
</organism>